<dbReference type="EMBL" id="CAACVG010010603">
    <property type="protein sequence ID" value="VEN56177.1"/>
    <property type="molecule type" value="Genomic_DNA"/>
</dbReference>
<name>A0A653D9Y0_CALMS</name>
<gene>
    <name evidence="2" type="ORF">CALMAC_LOCUS15142</name>
</gene>
<feature type="compositionally biased region" description="Polar residues" evidence="1">
    <location>
        <begin position="35"/>
        <end position="45"/>
    </location>
</feature>
<protein>
    <submittedName>
        <fullName evidence="2">Uncharacterized protein</fullName>
    </submittedName>
</protein>
<accession>A0A653D9Y0</accession>
<reference evidence="2 3" key="1">
    <citation type="submission" date="2019-01" db="EMBL/GenBank/DDBJ databases">
        <authorList>
            <person name="Sayadi A."/>
        </authorList>
    </citation>
    <scope>NUCLEOTIDE SEQUENCE [LARGE SCALE GENOMIC DNA]</scope>
</reference>
<proteinExistence type="predicted"/>
<evidence type="ECO:0000256" key="1">
    <source>
        <dbReference type="SAM" id="MobiDB-lite"/>
    </source>
</evidence>
<keyword evidence="3" id="KW-1185">Reference proteome</keyword>
<organism evidence="2 3">
    <name type="scientific">Callosobruchus maculatus</name>
    <name type="common">Southern cowpea weevil</name>
    <name type="synonym">Pulse bruchid</name>
    <dbReference type="NCBI Taxonomy" id="64391"/>
    <lineage>
        <taxon>Eukaryota</taxon>
        <taxon>Metazoa</taxon>
        <taxon>Ecdysozoa</taxon>
        <taxon>Arthropoda</taxon>
        <taxon>Hexapoda</taxon>
        <taxon>Insecta</taxon>
        <taxon>Pterygota</taxon>
        <taxon>Neoptera</taxon>
        <taxon>Endopterygota</taxon>
        <taxon>Coleoptera</taxon>
        <taxon>Polyphaga</taxon>
        <taxon>Cucujiformia</taxon>
        <taxon>Chrysomeloidea</taxon>
        <taxon>Chrysomelidae</taxon>
        <taxon>Bruchinae</taxon>
        <taxon>Bruchini</taxon>
        <taxon>Callosobruchus</taxon>
    </lineage>
</organism>
<evidence type="ECO:0000313" key="3">
    <source>
        <dbReference type="Proteomes" id="UP000410492"/>
    </source>
</evidence>
<feature type="region of interest" description="Disordered" evidence="1">
    <location>
        <begin position="16"/>
        <end position="47"/>
    </location>
</feature>
<evidence type="ECO:0000313" key="2">
    <source>
        <dbReference type="EMBL" id="VEN56177.1"/>
    </source>
</evidence>
<sequence>MARRWEQIEELHNYVDSPFGLRSPSGGTQRRRTKTSPVTGSSSAQPHVVRSWWAVQQQKAAYTSAKDTPTRGGVWAAAQTAANRR</sequence>
<dbReference type="AlphaFoldDB" id="A0A653D9Y0"/>
<dbReference type="Proteomes" id="UP000410492">
    <property type="component" value="Unassembled WGS sequence"/>
</dbReference>
<dbReference type="OrthoDB" id="6376512at2759"/>